<keyword evidence="3" id="KW-0238">DNA-binding</keyword>
<keyword evidence="7" id="KW-1185">Reference proteome</keyword>
<dbReference type="Gene3D" id="3.40.50.300">
    <property type="entry name" value="P-loop containing nucleotide triphosphate hydrolases"/>
    <property type="match status" value="2"/>
</dbReference>
<evidence type="ECO:0000256" key="3">
    <source>
        <dbReference type="ARBA" id="ARBA00023125"/>
    </source>
</evidence>
<dbReference type="PROSITE" id="PS51192">
    <property type="entry name" value="HELICASE_ATP_BIND_1"/>
    <property type="match status" value="1"/>
</dbReference>
<dbReference type="EMBL" id="RHHS01000005">
    <property type="protein sequence ID" value="RNB61570.1"/>
    <property type="molecule type" value="Genomic_DNA"/>
</dbReference>
<organism evidence="6 7">
    <name type="scientific">Brevibacillus gelatini</name>
    <dbReference type="NCBI Taxonomy" id="1655277"/>
    <lineage>
        <taxon>Bacteria</taxon>
        <taxon>Bacillati</taxon>
        <taxon>Bacillota</taxon>
        <taxon>Bacilli</taxon>
        <taxon>Bacillales</taxon>
        <taxon>Paenibacillaceae</taxon>
        <taxon>Brevibacillus</taxon>
    </lineage>
</organism>
<evidence type="ECO:0000259" key="4">
    <source>
        <dbReference type="PROSITE" id="PS51192"/>
    </source>
</evidence>
<dbReference type="PANTHER" id="PTHR30580">
    <property type="entry name" value="PRIMOSOMAL PROTEIN N"/>
    <property type="match status" value="1"/>
</dbReference>
<dbReference type="GO" id="GO:0003677">
    <property type="term" value="F:DNA binding"/>
    <property type="evidence" value="ECO:0007669"/>
    <property type="project" value="UniProtKB-KW"/>
</dbReference>
<dbReference type="PANTHER" id="PTHR30580:SF1">
    <property type="entry name" value="COMF OPERON PROTEIN 1"/>
    <property type="match status" value="1"/>
</dbReference>
<dbReference type="GO" id="GO:0005524">
    <property type="term" value="F:ATP binding"/>
    <property type="evidence" value="ECO:0007669"/>
    <property type="project" value="UniProtKB-KW"/>
</dbReference>
<name>A0A3M8BDQ2_9BACL</name>
<dbReference type="SMART" id="SM00490">
    <property type="entry name" value="HELICc"/>
    <property type="match status" value="1"/>
</dbReference>
<dbReference type="Pfam" id="PF00270">
    <property type="entry name" value="DEAD"/>
    <property type="match status" value="1"/>
</dbReference>
<dbReference type="InterPro" id="IPR001650">
    <property type="entry name" value="Helicase_C-like"/>
</dbReference>
<evidence type="ECO:0000313" key="6">
    <source>
        <dbReference type="EMBL" id="RNB61570.1"/>
    </source>
</evidence>
<dbReference type="AlphaFoldDB" id="A0A3M8BDQ2"/>
<dbReference type="GO" id="GO:0006302">
    <property type="term" value="P:double-strand break repair"/>
    <property type="evidence" value="ECO:0007669"/>
    <property type="project" value="TreeGrafter"/>
</dbReference>
<dbReference type="RefSeq" id="WP_122902791.1">
    <property type="nucleotide sequence ID" value="NZ_RHHS01000005.1"/>
</dbReference>
<dbReference type="InterPro" id="IPR014001">
    <property type="entry name" value="Helicase_ATP-bd"/>
</dbReference>
<accession>A0A3M8BDQ2</accession>
<evidence type="ECO:0000313" key="7">
    <source>
        <dbReference type="Proteomes" id="UP000268829"/>
    </source>
</evidence>
<dbReference type="SUPFAM" id="SSF52540">
    <property type="entry name" value="P-loop containing nucleoside triphosphate hydrolases"/>
    <property type="match status" value="1"/>
</dbReference>
<dbReference type="SMART" id="SM00487">
    <property type="entry name" value="DEXDc"/>
    <property type="match status" value="1"/>
</dbReference>
<keyword evidence="2" id="KW-0067">ATP-binding</keyword>
<dbReference type="OrthoDB" id="2077914at2"/>
<keyword evidence="1" id="KW-0547">Nucleotide-binding</keyword>
<comment type="caution">
    <text evidence="6">The sequence shown here is derived from an EMBL/GenBank/DDBJ whole genome shotgun (WGS) entry which is preliminary data.</text>
</comment>
<evidence type="ECO:0000256" key="2">
    <source>
        <dbReference type="ARBA" id="ARBA00022840"/>
    </source>
</evidence>
<dbReference type="GO" id="GO:0043138">
    <property type="term" value="F:3'-5' DNA helicase activity"/>
    <property type="evidence" value="ECO:0007669"/>
    <property type="project" value="TreeGrafter"/>
</dbReference>
<gene>
    <name evidence="6" type="ORF">EDM57_00335</name>
</gene>
<protein>
    <submittedName>
        <fullName evidence="6">DEAD/DEAH box helicase</fullName>
    </submittedName>
</protein>
<evidence type="ECO:0000259" key="5">
    <source>
        <dbReference type="PROSITE" id="PS51194"/>
    </source>
</evidence>
<sequence>MREYLLYIKCGTGAVPSVQTYVTPSFSVDRAFWQEREGGVLHVIGKTSSLALAFFLREKINERLRKRARVTDTLVAELRGLAAAKVREASALYGREVARRRAELYRAVPSGQGLDRVDGGEHPAHLRQPVPHKEWFAWEEIACKETAAPYLSRMDALQAIPAPSTPEGGPDSTVRELLDGRALLWEEIGTLLQKRGVEVDDLAAVLHRQVLTGKAQWLPGVRIDVCSSWWQSRLVLTCERCGSTGRTIELTFCHSCGQGCAYCTVCLGMGRSKCCTPYILLAASGSPAVRRYKGTAPDTAPSRLEWTGSYSDDQARAAERARRFVANLRPGLSEFLIWAVCGAGKTELLFPSVAEGLAAGGRVLIATPRKDVVLELAPRIQRVFPHARVIAVHGASAEKWEESDITIATTHQVLRYYRRFLLVVLDEADAFPYHNNPVLYRALARAVHQAGKLLYLSATPPRYLQKRLVSNARLTGRGAKTHPLFSATHVLLPGRYHGFPLPVPEIRTVRSLHKRVRANRAVRSLTEAVNRSLASERQVFVFVPRIDDVDVVLTYLQKWLPTHAEQMAGVHAADAMREEKVLGFRQKRYTLMVTTTILERGVTIPKSDVIVVGAEAPVFDEASLVQIAGRVGRSFDDPAGTVLFLQAERAQAPRLAVRQITRMNQLANRLAKGREHS</sequence>
<dbReference type="Proteomes" id="UP000268829">
    <property type="component" value="Unassembled WGS sequence"/>
</dbReference>
<feature type="domain" description="Helicase ATP-binding" evidence="4">
    <location>
        <begin position="326"/>
        <end position="478"/>
    </location>
</feature>
<dbReference type="GO" id="GO:0006270">
    <property type="term" value="P:DNA replication initiation"/>
    <property type="evidence" value="ECO:0007669"/>
    <property type="project" value="TreeGrafter"/>
</dbReference>
<keyword evidence="6" id="KW-0347">Helicase</keyword>
<dbReference type="GO" id="GO:0006310">
    <property type="term" value="P:DNA recombination"/>
    <property type="evidence" value="ECO:0007669"/>
    <property type="project" value="TreeGrafter"/>
</dbReference>
<keyword evidence="6" id="KW-0378">Hydrolase</keyword>
<evidence type="ECO:0000256" key="1">
    <source>
        <dbReference type="ARBA" id="ARBA00022741"/>
    </source>
</evidence>
<reference evidence="6 7" key="1">
    <citation type="submission" date="2018-10" db="EMBL/GenBank/DDBJ databases">
        <title>Phylogenomics of Brevibacillus.</title>
        <authorList>
            <person name="Dunlap C."/>
        </authorList>
    </citation>
    <scope>NUCLEOTIDE SEQUENCE [LARGE SCALE GENOMIC DNA]</scope>
    <source>
        <strain evidence="6 7">DSM 100115</strain>
    </source>
</reference>
<dbReference type="PROSITE" id="PS51194">
    <property type="entry name" value="HELICASE_CTER"/>
    <property type="match status" value="1"/>
</dbReference>
<dbReference type="InterPro" id="IPR011545">
    <property type="entry name" value="DEAD/DEAH_box_helicase_dom"/>
</dbReference>
<feature type="domain" description="Helicase C-terminal" evidence="5">
    <location>
        <begin position="528"/>
        <end position="677"/>
    </location>
</feature>
<dbReference type="Pfam" id="PF00271">
    <property type="entry name" value="Helicase_C"/>
    <property type="match status" value="1"/>
</dbReference>
<dbReference type="InterPro" id="IPR027417">
    <property type="entry name" value="P-loop_NTPase"/>
</dbReference>
<proteinExistence type="predicted"/>